<dbReference type="RefSeq" id="WP_118934449.1">
    <property type="nucleotide sequence ID" value="NZ_CP061008.1"/>
</dbReference>
<dbReference type="AlphaFoldDB" id="A0A424W564"/>
<proteinExistence type="predicted"/>
<gene>
    <name evidence="2" type="ORF">DY367_27910</name>
</gene>
<dbReference type="PROSITE" id="PS51257">
    <property type="entry name" value="PROKAR_LIPOPROTEIN"/>
    <property type="match status" value="1"/>
</dbReference>
<comment type="caution">
    <text evidence="2">The sequence shown here is derived from an EMBL/GenBank/DDBJ whole genome shotgun (WGS) entry which is preliminary data.</text>
</comment>
<dbReference type="EMBL" id="QVXO01000065">
    <property type="protein sequence ID" value="RPJ88436.1"/>
    <property type="molecule type" value="Genomic_DNA"/>
</dbReference>
<organism evidence="2 3">
    <name type="scientific">Alcaligenes xylosoxydans xylosoxydans</name>
    <name type="common">Achromobacter xylosoxidans</name>
    <dbReference type="NCBI Taxonomy" id="85698"/>
    <lineage>
        <taxon>Bacteria</taxon>
        <taxon>Pseudomonadati</taxon>
        <taxon>Pseudomonadota</taxon>
        <taxon>Betaproteobacteria</taxon>
        <taxon>Burkholderiales</taxon>
        <taxon>Alcaligenaceae</taxon>
        <taxon>Achromobacter</taxon>
    </lineage>
</organism>
<sequence length="65" mass="7080">MKRAIILFTVILAGCNADASAPTIEKHINAEVSGYTGTPRKFLDVEAGVTCYYISYRAISCVKTH</sequence>
<evidence type="ECO:0000256" key="1">
    <source>
        <dbReference type="SAM" id="SignalP"/>
    </source>
</evidence>
<protein>
    <submittedName>
        <fullName evidence="2">Uncharacterized protein</fullName>
    </submittedName>
</protein>
<accession>A0A424W564</accession>
<evidence type="ECO:0000313" key="2">
    <source>
        <dbReference type="EMBL" id="RPJ88436.1"/>
    </source>
</evidence>
<evidence type="ECO:0000313" key="3">
    <source>
        <dbReference type="Proteomes" id="UP000285324"/>
    </source>
</evidence>
<feature type="chain" id="PRO_5019190473" evidence="1">
    <location>
        <begin position="20"/>
        <end position="65"/>
    </location>
</feature>
<reference evidence="2 3" key="1">
    <citation type="submission" date="2018-08" db="EMBL/GenBank/DDBJ databases">
        <title>Achromobacter xylosoxidans Genome sequencing and assembly.</title>
        <authorList>
            <person name="Wang R."/>
            <person name="Rensing C."/>
            <person name="Li Y."/>
        </authorList>
    </citation>
    <scope>NUCLEOTIDE SEQUENCE [LARGE SCALE GENOMIC DNA]</scope>
    <source>
        <strain evidence="2 3">GD003A</strain>
    </source>
</reference>
<feature type="signal peptide" evidence="1">
    <location>
        <begin position="1"/>
        <end position="19"/>
    </location>
</feature>
<keyword evidence="1" id="KW-0732">Signal</keyword>
<dbReference type="Proteomes" id="UP000285324">
    <property type="component" value="Unassembled WGS sequence"/>
</dbReference>
<name>A0A424W564_ALCXX</name>